<feature type="coiled-coil region" evidence="1">
    <location>
        <begin position="31"/>
        <end position="65"/>
    </location>
</feature>
<evidence type="ECO:0000256" key="2">
    <source>
        <dbReference type="SAM" id="MobiDB-lite"/>
    </source>
</evidence>
<name>A0A2V1ANC7_9ASCO</name>
<dbReference type="AlphaFoldDB" id="A0A2V1ANC7"/>
<feature type="compositionally biased region" description="Polar residues" evidence="2">
    <location>
        <begin position="138"/>
        <end position="152"/>
    </location>
</feature>
<dbReference type="VEuPathDB" id="FungiDB:CXQ85_001523"/>
<evidence type="ECO:0000313" key="4">
    <source>
        <dbReference type="Proteomes" id="UP000244309"/>
    </source>
</evidence>
<dbReference type="EMBL" id="PKFO01000001">
    <property type="protein sequence ID" value="PVH19222.1"/>
    <property type="molecule type" value="Genomic_DNA"/>
</dbReference>
<dbReference type="OrthoDB" id="4093720at2759"/>
<feature type="compositionally biased region" description="Polar residues" evidence="2">
    <location>
        <begin position="115"/>
        <end position="127"/>
    </location>
</feature>
<comment type="caution">
    <text evidence="3">The sequence shown here is derived from an EMBL/GenBank/DDBJ whole genome shotgun (WGS) entry which is preliminary data.</text>
</comment>
<gene>
    <name evidence="3" type="ORF">CXQ85_001523</name>
</gene>
<accession>A0A2V1ANC7</accession>
<dbReference type="Proteomes" id="UP000244309">
    <property type="component" value="Unassembled WGS sequence"/>
</dbReference>
<dbReference type="GeneID" id="37006854"/>
<keyword evidence="1" id="KW-0175">Coiled coil</keyword>
<feature type="region of interest" description="Disordered" evidence="2">
    <location>
        <begin position="195"/>
        <end position="269"/>
    </location>
</feature>
<feature type="compositionally biased region" description="Polar residues" evidence="2">
    <location>
        <begin position="1"/>
        <end position="10"/>
    </location>
</feature>
<evidence type="ECO:0000313" key="3">
    <source>
        <dbReference type="EMBL" id="PVH19222.1"/>
    </source>
</evidence>
<protein>
    <submittedName>
        <fullName evidence="3">Uncharacterized protein</fullName>
    </submittedName>
</protein>
<reference evidence="3 4" key="1">
    <citation type="submission" date="2017-12" db="EMBL/GenBank/DDBJ databases">
        <title>Genome Sequence of a Multidrug-Resistant Candida haemulonii Isolate from a Patient with Chronic Leg Ulcers in Israel.</title>
        <authorList>
            <person name="Chow N.A."/>
            <person name="Gade L."/>
            <person name="Batra D."/>
            <person name="Rowe L.A."/>
            <person name="Ben-Ami R."/>
            <person name="Loparev V.N."/>
            <person name="Litvintseva A.P."/>
        </authorList>
    </citation>
    <scope>NUCLEOTIDE SEQUENCE [LARGE SCALE GENOMIC DNA]</scope>
    <source>
        <strain evidence="3 4">B11899</strain>
    </source>
</reference>
<sequence length="295" mass="33727">MARVSVSNEFFRQKARRQSMHEEEDPRELELQKLKAKVEQMEATIHQSEKRNDLLTQEMEALREEFSAKPEDSVMSKKLEEAENAFLQKCEEMASTINQLRKDANLPLSEKLSNFVNTPQPPKQTESLGIPWGAPNTRPWSSESESTALSIKESSLRKRLAPELGTKITIYDDQKDKADGKDHDYSFEMLDDKLTSPLAKNSSPTRANNNISNIENVPDLGAPYVRTRSKSPPKEMKKEPVRKTRRRTRRAPLSNITSRGNADDETDDDDAVFDFVESDDLVHQPARRSKRKRAV</sequence>
<keyword evidence="4" id="KW-1185">Reference proteome</keyword>
<feature type="region of interest" description="Disordered" evidence="2">
    <location>
        <begin position="115"/>
        <end position="152"/>
    </location>
</feature>
<feature type="compositionally biased region" description="Polar residues" evidence="2">
    <location>
        <begin position="198"/>
        <end position="215"/>
    </location>
</feature>
<proteinExistence type="predicted"/>
<evidence type="ECO:0000256" key="1">
    <source>
        <dbReference type="SAM" id="Coils"/>
    </source>
</evidence>
<organism evidence="3 4">
    <name type="scientific">Candidozyma haemuli</name>
    <dbReference type="NCBI Taxonomy" id="45357"/>
    <lineage>
        <taxon>Eukaryota</taxon>
        <taxon>Fungi</taxon>
        <taxon>Dikarya</taxon>
        <taxon>Ascomycota</taxon>
        <taxon>Saccharomycotina</taxon>
        <taxon>Pichiomycetes</taxon>
        <taxon>Metschnikowiaceae</taxon>
        <taxon>Candidozyma</taxon>
    </lineage>
</organism>
<feature type="compositionally biased region" description="Basic and acidic residues" evidence="2">
    <location>
        <begin position="232"/>
        <end position="242"/>
    </location>
</feature>
<feature type="compositionally biased region" description="Basic residues" evidence="2">
    <location>
        <begin position="285"/>
        <end position="295"/>
    </location>
</feature>
<dbReference type="RefSeq" id="XP_025340162.1">
    <property type="nucleotide sequence ID" value="XM_025485231.1"/>
</dbReference>
<feature type="region of interest" description="Disordered" evidence="2">
    <location>
        <begin position="276"/>
        <end position="295"/>
    </location>
</feature>
<feature type="region of interest" description="Disordered" evidence="2">
    <location>
        <begin position="1"/>
        <end position="28"/>
    </location>
</feature>